<dbReference type="InterPro" id="IPR050951">
    <property type="entry name" value="Retrovirus_Pol_polyprotein"/>
</dbReference>
<gene>
    <name evidence="1" type="ORF">OCTVUL_1B010749</name>
</gene>
<accession>A0AA36F8A9</accession>
<name>A0AA36F8A9_OCTVU</name>
<reference evidence="1" key="1">
    <citation type="submission" date="2023-08" db="EMBL/GenBank/DDBJ databases">
        <authorList>
            <person name="Alioto T."/>
            <person name="Alioto T."/>
            <person name="Gomez Garrido J."/>
        </authorList>
    </citation>
    <scope>NUCLEOTIDE SEQUENCE</scope>
</reference>
<dbReference type="PANTHER" id="PTHR37984">
    <property type="entry name" value="PROTEIN CBG26694"/>
    <property type="match status" value="1"/>
</dbReference>
<sequence length="318" mass="35563">MKCKVGESIQELATPIRQAAATCDFTSIKDPLDEALQTRFICSVNNKAVLKVLFKINTNELTFNQAIEVAIETENAAKVAKEIVYDSIPMQVQKVKCFKSTGKKTASSKPTEDKLKQKCYRCRKTYLAPDCHFKNATCNYCKIQGHLEESNMEVKVLASHLRKVDAHLQESCWKLCDEYVELFKPGLGCLQGFELDVQFKSNVKPVFCKPRSVPFTLQADLTQAINAGIKKGIWTLVQFNEWGTPVVPVQKKQTSPTAVASPLHRLLRDEVEWNWGEPEQATFLKLKDNPTSDSVMAHFNTAVLLEIACDTSSIGIGA</sequence>
<evidence type="ECO:0000313" key="2">
    <source>
        <dbReference type="Proteomes" id="UP001162480"/>
    </source>
</evidence>
<dbReference type="InterPro" id="IPR043502">
    <property type="entry name" value="DNA/RNA_pol_sf"/>
</dbReference>
<dbReference type="Proteomes" id="UP001162480">
    <property type="component" value="Chromosome 9"/>
</dbReference>
<protein>
    <recommendedName>
        <fullName evidence="3">Reverse transcriptase/retrotransposon-derived protein RNase H-like domain-containing protein</fullName>
    </recommendedName>
</protein>
<proteinExistence type="predicted"/>
<evidence type="ECO:0000313" key="1">
    <source>
        <dbReference type="EMBL" id="CAI9728182.1"/>
    </source>
</evidence>
<dbReference type="AlphaFoldDB" id="A0AA36F8A9"/>
<dbReference type="SUPFAM" id="SSF56672">
    <property type="entry name" value="DNA/RNA polymerases"/>
    <property type="match status" value="1"/>
</dbReference>
<keyword evidence="2" id="KW-1185">Reference proteome</keyword>
<organism evidence="1 2">
    <name type="scientific">Octopus vulgaris</name>
    <name type="common">Common octopus</name>
    <dbReference type="NCBI Taxonomy" id="6645"/>
    <lineage>
        <taxon>Eukaryota</taxon>
        <taxon>Metazoa</taxon>
        <taxon>Spiralia</taxon>
        <taxon>Lophotrochozoa</taxon>
        <taxon>Mollusca</taxon>
        <taxon>Cephalopoda</taxon>
        <taxon>Coleoidea</taxon>
        <taxon>Octopodiformes</taxon>
        <taxon>Octopoda</taxon>
        <taxon>Incirrata</taxon>
        <taxon>Octopodidae</taxon>
        <taxon>Octopus</taxon>
    </lineage>
</organism>
<evidence type="ECO:0008006" key="3">
    <source>
        <dbReference type="Google" id="ProtNLM"/>
    </source>
</evidence>
<dbReference type="EMBL" id="OX597822">
    <property type="protein sequence ID" value="CAI9728182.1"/>
    <property type="molecule type" value="Genomic_DNA"/>
</dbReference>
<dbReference type="Gene3D" id="3.10.10.10">
    <property type="entry name" value="HIV Type 1 Reverse Transcriptase, subunit A, domain 1"/>
    <property type="match status" value="1"/>
</dbReference>
<dbReference type="PANTHER" id="PTHR37984:SF5">
    <property type="entry name" value="PROTEIN NYNRIN-LIKE"/>
    <property type="match status" value="1"/>
</dbReference>